<evidence type="ECO:0000313" key="2">
    <source>
        <dbReference type="Proteomes" id="UP000011991"/>
    </source>
</evidence>
<evidence type="ECO:0000313" key="1">
    <source>
        <dbReference type="EMBL" id="EMI17982.1"/>
    </source>
</evidence>
<proteinExistence type="predicted"/>
<keyword evidence="2" id="KW-1185">Reference proteome</keyword>
<comment type="caution">
    <text evidence="1">The sequence shown here is derived from an EMBL/GenBank/DDBJ whole genome shotgun (WGS) entry which is preliminary data.</text>
</comment>
<dbReference type="Proteomes" id="UP000011991">
    <property type="component" value="Unassembled WGS sequence"/>
</dbReference>
<accession>M5RRG5</accession>
<dbReference type="EMBL" id="ANOG01000724">
    <property type="protein sequence ID" value="EMI17982.1"/>
    <property type="molecule type" value="Genomic_DNA"/>
</dbReference>
<dbReference type="PATRIC" id="fig|1265738.3.peg.5122"/>
<protein>
    <submittedName>
        <fullName evidence="1">Uncharacterized protein</fullName>
    </submittedName>
</protein>
<sequence>MYWVGLSDDVQTRNQPSRHRCALDRETVNIESIVVEDRFGLCGPVSRSEYEYRLTPEHEYEHDFLSGKTFAMCGQLGFRLRTASTAACVTIT</sequence>
<organism evidence="1 2">
    <name type="scientific">Rhodopirellula maiorica SM1</name>
    <dbReference type="NCBI Taxonomy" id="1265738"/>
    <lineage>
        <taxon>Bacteria</taxon>
        <taxon>Pseudomonadati</taxon>
        <taxon>Planctomycetota</taxon>
        <taxon>Planctomycetia</taxon>
        <taxon>Pirellulales</taxon>
        <taxon>Pirellulaceae</taxon>
        <taxon>Novipirellula</taxon>
    </lineage>
</organism>
<name>M5RRG5_9BACT</name>
<reference evidence="1 2" key="1">
    <citation type="journal article" date="2013" name="Mar. Genomics">
        <title>Expression of sulfatases in Rhodopirellula baltica and the diversity of sulfatases in the genus Rhodopirellula.</title>
        <authorList>
            <person name="Wegner C.E."/>
            <person name="Richter-Heitmann T."/>
            <person name="Klindworth A."/>
            <person name="Klockow C."/>
            <person name="Richter M."/>
            <person name="Achstetter T."/>
            <person name="Glockner F.O."/>
            <person name="Harder J."/>
        </authorList>
    </citation>
    <scope>NUCLEOTIDE SEQUENCE [LARGE SCALE GENOMIC DNA]</scope>
    <source>
        <strain evidence="1 2">SM1</strain>
    </source>
</reference>
<dbReference type="AlphaFoldDB" id="M5RRG5"/>
<gene>
    <name evidence="1" type="ORF">RMSM_05094</name>
</gene>